<gene>
    <name evidence="2" type="ORF">LPB136_11075</name>
</gene>
<organism evidence="2 3">
    <name type="scientific">Tenacibaculum todarodis</name>
    <dbReference type="NCBI Taxonomy" id="1850252"/>
    <lineage>
        <taxon>Bacteria</taxon>
        <taxon>Pseudomonadati</taxon>
        <taxon>Bacteroidota</taxon>
        <taxon>Flavobacteriia</taxon>
        <taxon>Flavobacteriales</taxon>
        <taxon>Flavobacteriaceae</taxon>
        <taxon>Tenacibaculum</taxon>
    </lineage>
</organism>
<keyword evidence="1" id="KW-1133">Transmembrane helix</keyword>
<proteinExistence type="predicted"/>
<reference evidence="2 3" key="1">
    <citation type="submission" date="2016-11" db="EMBL/GenBank/DDBJ databases">
        <title>Tenacibaculum sp. LPB0136, isolated from marine environment.</title>
        <authorList>
            <person name="Kim E."/>
            <person name="Yi H."/>
        </authorList>
    </citation>
    <scope>NUCLEOTIDE SEQUENCE [LARGE SCALE GENOMIC DNA]</scope>
    <source>
        <strain evidence="2 3">LPB0136</strain>
    </source>
</reference>
<protein>
    <submittedName>
        <fullName evidence="2">Uncharacterized protein</fullName>
    </submittedName>
</protein>
<name>A0A1L3JLA8_9FLAO</name>
<feature type="transmembrane region" description="Helical" evidence="1">
    <location>
        <begin position="44"/>
        <end position="62"/>
    </location>
</feature>
<evidence type="ECO:0000313" key="2">
    <source>
        <dbReference type="EMBL" id="APG65874.1"/>
    </source>
</evidence>
<keyword evidence="1" id="KW-0472">Membrane</keyword>
<dbReference type="STRING" id="1850252.LPB136_11075"/>
<keyword evidence="3" id="KW-1185">Reference proteome</keyword>
<dbReference type="KEGG" id="ten:LPB136_11075"/>
<dbReference type="Proteomes" id="UP000181898">
    <property type="component" value="Chromosome"/>
</dbReference>
<evidence type="ECO:0000313" key="3">
    <source>
        <dbReference type="Proteomes" id="UP000181898"/>
    </source>
</evidence>
<accession>A0A1L3JLA8</accession>
<sequence>MIEFGILIFGIILYLLGRKSYYKFERDRKDKNNNSGVFLQLNTILLYSGFILMFFSILALFFL</sequence>
<dbReference type="AlphaFoldDB" id="A0A1L3JLA8"/>
<feature type="transmembrane region" description="Helical" evidence="1">
    <location>
        <begin position="6"/>
        <end position="24"/>
    </location>
</feature>
<keyword evidence="1" id="KW-0812">Transmembrane</keyword>
<dbReference type="EMBL" id="CP018155">
    <property type="protein sequence ID" value="APG65874.1"/>
    <property type="molecule type" value="Genomic_DNA"/>
</dbReference>
<evidence type="ECO:0000256" key="1">
    <source>
        <dbReference type="SAM" id="Phobius"/>
    </source>
</evidence>